<evidence type="ECO:0008006" key="3">
    <source>
        <dbReference type="Google" id="ProtNLM"/>
    </source>
</evidence>
<evidence type="ECO:0000313" key="1">
    <source>
        <dbReference type="EMBL" id="BDU63496.1"/>
    </source>
</evidence>
<proteinExistence type="predicted"/>
<dbReference type="Proteomes" id="UP001317516">
    <property type="component" value="Plasmid p42"/>
</dbReference>
<protein>
    <recommendedName>
        <fullName evidence="3">Partition protein</fullName>
    </recommendedName>
</protein>
<name>A0ABM8DLN0_9SPIR</name>
<dbReference type="Pfam" id="PF02890">
    <property type="entry name" value="DUF226"/>
    <property type="match status" value="1"/>
</dbReference>
<organism evidence="1 2">
    <name type="scientific">Candidatus Borrelia fainii</name>
    <dbReference type="NCBI Taxonomy" id="2518322"/>
    <lineage>
        <taxon>Bacteria</taxon>
        <taxon>Pseudomonadati</taxon>
        <taxon>Spirochaetota</taxon>
        <taxon>Spirochaetia</taxon>
        <taxon>Spirochaetales</taxon>
        <taxon>Borreliaceae</taxon>
        <taxon>Borrelia</taxon>
    </lineage>
</organism>
<accession>A0ABM8DLN0</accession>
<dbReference type="EMBL" id="AP027073">
    <property type="protein sequence ID" value="BDU63496.1"/>
    <property type="molecule type" value="Genomic_DNA"/>
</dbReference>
<sequence>MKKVEKATHELKAKLMARKSELDQEHQERKNFFKKIEEKNCRKMYHTKIFSMINNFEARPNKGKFWLCFRNVFDPNKYESLHLFHMRQGDKFIGIYYGFTKLPKPFIINYKENEIKKTSRIIKIYYIEFRFKKGSVFCYLRSLHTLLKVKNKERMFYNSLLDRTLRLEREVHQFYGKEYLEDKGILRWIKENQK</sequence>
<evidence type="ECO:0000313" key="2">
    <source>
        <dbReference type="Proteomes" id="UP001317516"/>
    </source>
</evidence>
<keyword evidence="1" id="KW-0614">Plasmid</keyword>
<keyword evidence="2" id="KW-1185">Reference proteome</keyword>
<gene>
    <name evidence="1" type="ORF">BOFE_10360</name>
</gene>
<geneLocation type="plasmid" evidence="1 2">
    <name>p42</name>
</geneLocation>
<dbReference type="InterPro" id="IPR004180">
    <property type="entry name" value="DUF226_BOR_spp"/>
</dbReference>
<reference evidence="1 2" key="1">
    <citation type="submission" date="2022-11" db="EMBL/GenBank/DDBJ databases">
        <title>Genome sequence of clinical isolate of the human pathogenic Borrelia fainii.</title>
        <authorList>
            <person name="Itokawa K."/>
            <person name="Sato K."/>
            <person name="Qiu Y."/>
        </authorList>
    </citation>
    <scope>NUCLEOTIDE SEQUENCE [LARGE SCALE GENOMIC DNA]</scope>
    <source>
        <strain evidence="1 2">Qtaro</strain>
        <plasmid evidence="1 2">p42</plasmid>
    </source>
</reference>